<keyword evidence="4" id="KW-1185">Reference proteome</keyword>
<organism evidence="3 4">
    <name type="scientific">Flavobacterium noncentrifugens</name>
    <dbReference type="NCBI Taxonomy" id="1128970"/>
    <lineage>
        <taxon>Bacteria</taxon>
        <taxon>Pseudomonadati</taxon>
        <taxon>Bacteroidota</taxon>
        <taxon>Flavobacteriia</taxon>
        <taxon>Flavobacteriales</taxon>
        <taxon>Flavobacteriaceae</taxon>
        <taxon>Flavobacterium</taxon>
    </lineage>
</organism>
<dbReference type="InterPro" id="IPR024311">
    <property type="entry name" value="Lipocalin-like"/>
</dbReference>
<dbReference type="Pfam" id="PF13648">
    <property type="entry name" value="Lipocalin_4"/>
    <property type="match status" value="1"/>
</dbReference>
<accession>A0A1G8UZ49</accession>
<evidence type="ECO:0000256" key="1">
    <source>
        <dbReference type="SAM" id="SignalP"/>
    </source>
</evidence>
<dbReference type="Proteomes" id="UP000199580">
    <property type="component" value="Unassembled WGS sequence"/>
</dbReference>
<sequence length="157" mass="17089">MKRLIIAVALMLLFSCSSDGNNDETTENLSPASTNLTGHWNLIAKTVNGQPQAISGCEEDYNWYEFGTDNGAIIGKFSMYQTGGNNYCRQITGQGAYSVTGDILTYTSGENGSITKYNIISANSLTIRLERFYSKTATGEATVPQAQRVVETCNKSQ</sequence>
<evidence type="ECO:0000313" key="4">
    <source>
        <dbReference type="Proteomes" id="UP000199580"/>
    </source>
</evidence>
<dbReference type="OrthoDB" id="1380816at2"/>
<dbReference type="EMBL" id="FNEZ01000002">
    <property type="protein sequence ID" value="SDJ59091.1"/>
    <property type="molecule type" value="Genomic_DNA"/>
</dbReference>
<dbReference type="AlphaFoldDB" id="A0A1G8UZ49"/>
<feature type="signal peptide" evidence="1">
    <location>
        <begin position="1"/>
        <end position="20"/>
    </location>
</feature>
<feature type="domain" description="Lipocalin-like" evidence="2">
    <location>
        <begin position="36"/>
        <end position="127"/>
    </location>
</feature>
<dbReference type="RefSeq" id="WP_091392645.1">
    <property type="nucleotide sequence ID" value="NZ_BKAI01000003.1"/>
</dbReference>
<gene>
    <name evidence="3" type="ORF">SAMN04487935_1114</name>
</gene>
<evidence type="ECO:0000259" key="2">
    <source>
        <dbReference type="Pfam" id="PF13648"/>
    </source>
</evidence>
<feature type="chain" id="PRO_5011461224" evidence="1">
    <location>
        <begin position="21"/>
        <end position="157"/>
    </location>
</feature>
<reference evidence="3 4" key="1">
    <citation type="submission" date="2016-10" db="EMBL/GenBank/DDBJ databases">
        <authorList>
            <person name="de Groot N.N."/>
        </authorList>
    </citation>
    <scope>NUCLEOTIDE SEQUENCE [LARGE SCALE GENOMIC DNA]</scope>
    <source>
        <strain evidence="3 4">CGMCC 1.10076</strain>
    </source>
</reference>
<proteinExistence type="predicted"/>
<evidence type="ECO:0000313" key="3">
    <source>
        <dbReference type="EMBL" id="SDJ59091.1"/>
    </source>
</evidence>
<dbReference type="PROSITE" id="PS51257">
    <property type="entry name" value="PROKAR_LIPOPROTEIN"/>
    <property type="match status" value="1"/>
</dbReference>
<name>A0A1G8UZ49_9FLAO</name>
<keyword evidence="1" id="KW-0732">Signal</keyword>
<protein>
    <submittedName>
        <fullName evidence="3">Lipocalin-like domain-containing protein</fullName>
    </submittedName>
</protein>
<dbReference type="STRING" id="1128970.SAMN04487935_1114"/>